<keyword evidence="2 4" id="KW-0560">Oxidoreductase</keyword>
<dbReference type="Proteomes" id="UP001139516">
    <property type="component" value="Unassembled WGS sequence"/>
</dbReference>
<evidence type="ECO:0000256" key="2">
    <source>
        <dbReference type="ARBA" id="ARBA00023002"/>
    </source>
</evidence>
<dbReference type="InterPro" id="IPR050223">
    <property type="entry name" value="D-isomer_2-hydroxyacid_DH"/>
</dbReference>
<organism evidence="7 8">
    <name type="scientific">Roseomonas acroporae</name>
    <dbReference type="NCBI Taxonomy" id="2937791"/>
    <lineage>
        <taxon>Bacteria</taxon>
        <taxon>Pseudomonadati</taxon>
        <taxon>Pseudomonadota</taxon>
        <taxon>Alphaproteobacteria</taxon>
        <taxon>Acetobacterales</taxon>
        <taxon>Roseomonadaceae</taxon>
        <taxon>Roseomonas</taxon>
    </lineage>
</organism>
<feature type="domain" description="D-isomer specific 2-hydroxyacid dehydrogenase catalytic" evidence="5">
    <location>
        <begin position="37"/>
        <end position="333"/>
    </location>
</feature>
<dbReference type="Pfam" id="PF00389">
    <property type="entry name" value="2-Hacid_dh"/>
    <property type="match status" value="1"/>
</dbReference>
<dbReference type="InterPro" id="IPR006140">
    <property type="entry name" value="D-isomer_DH_NAD-bd"/>
</dbReference>
<dbReference type="PANTHER" id="PTHR10996:SF283">
    <property type="entry name" value="GLYOXYLATE_HYDROXYPYRUVATE REDUCTASE B"/>
    <property type="match status" value="1"/>
</dbReference>
<dbReference type="FunFam" id="3.40.50.720:FF:000203">
    <property type="entry name" value="D-3-phosphoglycerate dehydrogenase (SerA)"/>
    <property type="match status" value="1"/>
</dbReference>
<evidence type="ECO:0000259" key="6">
    <source>
        <dbReference type="Pfam" id="PF02826"/>
    </source>
</evidence>
<dbReference type="GO" id="GO:0030267">
    <property type="term" value="F:glyoxylate reductase (NADPH) activity"/>
    <property type="evidence" value="ECO:0007669"/>
    <property type="project" value="TreeGrafter"/>
</dbReference>
<evidence type="ECO:0000256" key="3">
    <source>
        <dbReference type="ARBA" id="ARBA00023027"/>
    </source>
</evidence>
<comment type="caution">
    <text evidence="7">The sequence shown here is derived from an EMBL/GenBank/DDBJ whole genome shotgun (WGS) entry which is preliminary data.</text>
</comment>
<evidence type="ECO:0000256" key="4">
    <source>
        <dbReference type="RuleBase" id="RU003719"/>
    </source>
</evidence>
<evidence type="ECO:0000313" key="8">
    <source>
        <dbReference type="Proteomes" id="UP001139516"/>
    </source>
</evidence>
<keyword evidence="3" id="KW-0520">NAD</keyword>
<evidence type="ECO:0000259" key="5">
    <source>
        <dbReference type="Pfam" id="PF00389"/>
    </source>
</evidence>
<evidence type="ECO:0000256" key="1">
    <source>
        <dbReference type="ARBA" id="ARBA00005854"/>
    </source>
</evidence>
<accession>A0A9X1YD45</accession>
<keyword evidence="8" id="KW-1185">Reference proteome</keyword>
<evidence type="ECO:0000313" key="7">
    <source>
        <dbReference type="EMBL" id="MCK8787923.1"/>
    </source>
</evidence>
<dbReference type="SUPFAM" id="SSF51735">
    <property type="entry name" value="NAD(P)-binding Rossmann-fold domains"/>
    <property type="match status" value="1"/>
</dbReference>
<feature type="domain" description="D-isomer specific 2-hydroxyacid dehydrogenase NAD-binding" evidence="6">
    <location>
        <begin position="126"/>
        <end position="302"/>
    </location>
</feature>
<dbReference type="GO" id="GO:0051287">
    <property type="term" value="F:NAD binding"/>
    <property type="evidence" value="ECO:0007669"/>
    <property type="project" value="InterPro"/>
</dbReference>
<dbReference type="Pfam" id="PF02826">
    <property type="entry name" value="2-Hacid_dh_C"/>
    <property type="match status" value="1"/>
</dbReference>
<name>A0A9X1YD45_9PROT</name>
<dbReference type="InterPro" id="IPR029753">
    <property type="entry name" value="D-isomer_DH_CS"/>
</dbReference>
<protein>
    <submittedName>
        <fullName evidence="7">D-glycerate dehydrogenase</fullName>
    </submittedName>
</protein>
<comment type="similarity">
    <text evidence="1 4">Belongs to the D-isomer specific 2-hydroxyacid dehydrogenase family.</text>
</comment>
<reference evidence="7" key="1">
    <citation type="submission" date="2022-04" db="EMBL/GenBank/DDBJ databases">
        <title>Roseomonas acroporae sp. nov., isolated from coral Acropora digitifera.</title>
        <authorList>
            <person name="Sun H."/>
        </authorList>
    </citation>
    <scope>NUCLEOTIDE SEQUENCE</scope>
    <source>
        <strain evidence="7">NAR14</strain>
    </source>
</reference>
<dbReference type="AlphaFoldDB" id="A0A9X1YD45"/>
<dbReference type="PROSITE" id="PS00671">
    <property type="entry name" value="D_2_HYDROXYACID_DH_3"/>
    <property type="match status" value="1"/>
</dbReference>
<dbReference type="RefSeq" id="WP_248669969.1">
    <property type="nucleotide sequence ID" value="NZ_JALPRX010000157.1"/>
</dbReference>
<dbReference type="Gene3D" id="3.40.50.720">
    <property type="entry name" value="NAD(P)-binding Rossmann-like Domain"/>
    <property type="match status" value="2"/>
</dbReference>
<dbReference type="GO" id="GO:0016618">
    <property type="term" value="F:hydroxypyruvate reductase [NAD(P)H] activity"/>
    <property type="evidence" value="ECO:0007669"/>
    <property type="project" value="TreeGrafter"/>
</dbReference>
<dbReference type="EMBL" id="JALPRX010000157">
    <property type="protein sequence ID" value="MCK8787923.1"/>
    <property type="molecule type" value="Genomic_DNA"/>
</dbReference>
<dbReference type="CDD" id="cd05301">
    <property type="entry name" value="GDH"/>
    <property type="match status" value="1"/>
</dbReference>
<dbReference type="SUPFAM" id="SSF52283">
    <property type="entry name" value="Formate/glycerate dehydrogenase catalytic domain-like"/>
    <property type="match status" value="1"/>
</dbReference>
<gene>
    <name evidence="7" type="ORF">M0638_26565</name>
</gene>
<dbReference type="InterPro" id="IPR036291">
    <property type="entry name" value="NAD(P)-bd_dom_sf"/>
</dbReference>
<dbReference type="InterPro" id="IPR006139">
    <property type="entry name" value="D-isomer_2_OHA_DH_cat_dom"/>
</dbReference>
<sequence>MTGTQDSPTRPRDLPRDLPRVLIARRVPAAVAERAVREFDAILAEHDLDADEALRRVAETGAVAMVTGPRVRLTAAHAAALPPTLRVVANTSVGYDHMDVAATKAAGVIVTNAPDVLTDCTADLAFMLILNACRRATEYAAVMREGWRKGYGMPDLLGLQVSGRTLGIVGMGRIGRAVARRARGFGMKVLYQNRNRLPAGLEEGAEYVPTLEALLPRSQVLSLHLPGGAAGTLMTRETFALLPPGAVFVNTARGSLVDEEALIEALQSGRLFAAGLDVFRKEPDFDTRLAALPNAFLTPHVASATVETRNAMGFRALDNVAAVLAGGAPIDPV</sequence>
<dbReference type="PANTHER" id="PTHR10996">
    <property type="entry name" value="2-HYDROXYACID DEHYDROGENASE-RELATED"/>
    <property type="match status" value="1"/>
</dbReference>
<dbReference type="GO" id="GO:0005829">
    <property type="term" value="C:cytosol"/>
    <property type="evidence" value="ECO:0007669"/>
    <property type="project" value="TreeGrafter"/>
</dbReference>
<proteinExistence type="inferred from homology"/>